<dbReference type="InterPro" id="IPR011882">
    <property type="entry name" value="PaaC"/>
</dbReference>
<dbReference type="SUPFAM" id="SSF47240">
    <property type="entry name" value="Ferritin-like"/>
    <property type="match status" value="1"/>
</dbReference>
<dbReference type="EMBL" id="JAFBEC010000002">
    <property type="protein sequence ID" value="MBM7631710.1"/>
    <property type="molecule type" value="Genomic_DNA"/>
</dbReference>
<dbReference type="InterPro" id="IPR007814">
    <property type="entry name" value="PaaA_PaaC"/>
</dbReference>
<dbReference type="Proteomes" id="UP000741863">
    <property type="component" value="Unassembled WGS sequence"/>
</dbReference>
<protein>
    <submittedName>
        <fullName evidence="1">Ring-1,2-phenylacetyl-CoA epoxidase subunit PaaC</fullName>
        <ecNumber evidence="1">1.14.13.149</ecNumber>
    </submittedName>
</protein>
<gene>
    <name evidence="1" type="ORF">JOD17_000802</name>
</gene>
<dbReference type="Pfam" id="PF05138">
    <property type="entry name" value="PaaA_PaaC"/>
    <property type="match status" value="1"/>
</dbReference>
<dbReference type="InterPro" id="IPR012347">
    <property type="entry name" value="Ferritin-like"/>
</dbReference>
<keyword evidence="1" id="KW-0560">Oxidoreductase</keyword>
<comment type="caution">
    <text evidence="1">The sequence shown here is derived from an EMBL/GenBank/DDBJ whole genome shotgun (WGS) entry which is preliminary data.</text>
</comment>
<keyword evidence="2" id="KW-1185">Reference proteome</keyword>
<sequence>MDKRNEALIDLLYQCADDDLLVSFRGSEWLGLAPHIEADVAFSSITQNTMGHAVYFYRLLQELGEGDVDVLAHERPAVKRRNAVYLEKRNGDGQYDEDPYFDWALAVVRGYFYETYKRVKLISFTNSSYEPLATCAKRILPEQRYHLAYWEEWMKQLQQSSPTAKEKIRTRIEEAWSLSLDLVDFGQYEQTLLIEGYINDPNELKQQWLSELQSKVKDLPTRPLEQVKNGRNGEHTKDLDEALTTLSEVYRTDPVAQW</sequence>
<dbReference type="Gene3D" id="1.20.1260.10">
    <property type="match status" value="1"/>
</dbReference>
<proteinExistence type="predicted"/>
<evidence type="ECO:0000313" key="2">
    <source>
        <dbReference type="Proteomes" id="UP000741863"/>
    </source>
</evidence>
<dbReference type="InterPro" id="IPR009078">
    <property type="entry name" value="Ferritin-like_SF"/>
</dbReference>
<reference evidence="1 2" key="1">
    <citation type="submission" date="2021-01" db="EMBL/GenBank/DDBJ databases">
        <title>Genomic Encyclopedia of Type Strains, Phase IV (KMG-IV): sequencing the most valuable type-strain genomes for metagenomic binning, comparative biology and taxonomic classification.</title>
        <authorList>
            <person name="Goeker M."/>
        </authorList>
    </citation>
    <scope>NUCLEOTIDE SEQUENCE [LARGE SCALE GENOMIC DNA]</scope>
    <source>
        <strain evidence="1 2">DSM 25540</strain>
    </source>
</reference>
<dbReference type="GO" id="GO:0097266">
    <property type="term" value="F:phenylacetyl-CoA 1,2-epoxidase activity"/>
    <property type="evidence" value="ECO:0007669"/>
    <property type="project" value="UniProtKB-EC"/>
</dbReference>
<name>A0ABS2P8I3_9BACL</name>
<dbReference type="PANTHER" id="PTHR30458">
    <property type="entry name" value="PHENYLACETIC ACID DEGRADATION PROTEIN PAA"/>
    <property type="match status" value="1"/>
</dbReference>
<dbReference type="PANTHER" id="PTHR30458:SF0">
    <property type="entry name" value="1,2-PHENYLACETYL-COA EPOXIDASE, SUBUNIT C"/>
    <property type="match status" value="1"/>
</dbReference>
<accession>A0ABS2P8I3</accession>
<dbReference type="InterPro" id="IPR052703">
    <property type="entry name" value="Aromatic_CoA_ox/epox"/>
</dbReference>
<dbReference type="NCBIfam" id="TIGR02158">
    <property type="entry name" value="PA_CoA_Oxy3"/>
    <property type="match status" value="1"/>
</dbReference>
<dbReference type="RefSeq" id="WP_338028750.1">
    <property type="nucleotide sequence ID" value="NZ_JAFBEC010000002.1"/>
</dbReference>
<dbReference type="EC" id="1.14.13.149" evidence="1"/>
<evidence type="ECO:0000313" key="1">
    <source>
        <dbReference type="EMBL" id="MBM7631710.1"/>
    </source>
</evidence>
<organism evidence="1 2">
    <name type="scientific">Geomicrobium sediminis</name>
    <dbReference type="NCBI Taxonomy" id="1347788"/>
    <lineage>
        <taxon>Bacteria</taxon>
        <taxon>Bacillati</taxon>
        <taxon>Bacillota</taxon>
        <taxon>Bacilli</taxon>
        <taxon>Bacillales</taxon>
        <taxon>Geomicrobium</taxon>
    </lineage>
</organism>